<organism evidence="1 2">
    <name type="scientific">Diacronema lutheri</name>
    <name type="common">Unicellular marine alga</name>
    <name type="synonym">Monochrysis lutheri</name>
    <dbReference type="NCBI Taxonomy" id="2081491"/>
    <lineage>
        <taxon>Eukaryota</taxon>
        <taxon>Haptista</taxon>
        <taxon>Haptophyta</taxon>
        <taxon>Pavlovophyceae</taxon>
        <taxon>Pavlovales</taxon>
        <taxon>Pavlovaceae</taxon>
        <taxon>Diacronema</taxon>
    </lineage>
</organism>
<dbReference type="Proteomes" id="UP000751190">
    <property type="component" value="Unassembled WGS sequence"/>
</dbReference>
<name>A0A8J5XDH0_DIALT</name>
<dbReference type="EMBL" id="JAGTXO010000007">
    <property type="protein sequence ID" value="KAG8466691.1"/>
    <property type="molecule type" value="Genomic_DNA"/>
</dbReference>
<accession>A0A8J5XDH0</accession>
<protein>
    <recommendedName>
        <fullName evidence="3">Heterokaryon incompatibility domain-containing protein</fullName>
    </recommendedName>
</protein>
<evidence type="ECO:0000313" key="2">
    <source>
        <dbReference type="Proteomes" id="UP000751190"/>
    </source>
</evidence>
<gene>
    <name evidence="1" type="ORF">KFE25_008070</name>
</gene>
<dbReference type="AlphaFoldDB" id="A0A8J5XDH0"/>
<reference evidence="1" key="1">
    <citation type="submission" date="2021-05" db="EMBL/GenBank/DDBJ databases">
        <title>The genome of the haptophyte Pavlova lutheri (Diacronema luteri, Pavlovales) - a model for lipid biosynthesis in eukaryotic algae.</title>
        <authorList>
            <person name="Hulatt C.J."/>
            <person name="Posewitz M.C."/>
        </authorList>
    </citation>
    <scope>NUCLEOTIDE SEQUENCE</scope>
    <source>
        <strain evidence="1">NIVA-4/92</strain>
    </source>
</reference>
<keyword evidence="2" id="KW-1185">Reference proteome</keyword>
<comment type="caution">
    <text evidence="1">The sequence shown here is derived from an EMBL/GenBank/DDBJ whole genome shotgun (WGS) entry which is preliminary data.</text>
</comment>
<sequence length="275" mass="30994">MGANQSNAGAHDVLTLLNSREWQELSGSRVQDVRRKLELIDRLGVPPMRVLPSAELRRLRLLPRSDCARTVDARAALENRGVIMFCSHRWLRPDEGRPDNALNRKARVLAMFGEWYERKYTGRNIYWWLDWCCIDQDDPLPGVRALPLYVAASNDIMCYETADYDARAWCQVERIVAFTFMASGRVPWVVCDSSALDAALRLAGPVGVRVTREPRLLVDPSGCKLSTESDREPVEGLKMVALRAKVATDERRLEFGVTSIDASVCIFGMEGSDHP</sequence>
<evidence type="ECO:0000313" key="1">
    <source>
        <dbReference type="EMBL" id="KAG8466691.1"/>
    </source>
</evidence>
<evidence type="ECO:0008006" key="3">
    <source>
        <dbReference type="Google" id="ProtNLM"/>
    </source>
</evidence>
<proteinExistence type="predicted"/>
<dbReference type="OrthoDB" id="423576at2759"/>